<evidence type="ECO:0000313" key="4">
    <source>
        <dbReference type="EMBL" id="ODQ62251.1"/>
    </source>
</evidence>
<dbReference type="Pfam" id="PF09825">
    <property type="entry name" value="BPL_N"/>
    <property type="match status" value="1"/>
</dbReference>
<dbReference type="Pfam" id="PF03099">
    <property type="entry name" value="BPL_LplA_LipB"/>
    <property type="match status" value="1"/>
</dbReference>
<dbReference type="Pfam" id="PF02237">
    <property type="entry name" value="BPL_C"/>
    <property type="match status" value="1"/>
</dbReference>
<dbReference type="InterPro" id="IPR029062">
    <property type="entry name" value="Class_I_gatase-like"/>
</dbReference>
<dbReference type="InterPro" id="IPR045864">
    <property type="entry name" value="aa-tRNA-synth_II/BPL/LPL"/>
</dbReference>
<evidence type="ECO:0000256" key="1">
    <source>
        <dbReference type="ARBA" id="ARBA00009934"/>
    </source>
</evidence>
<dbReference type="InterPro" id="IPR019197">
    <property type="entry name" value="Biotin-prot_ligase_N"/>
</dbReference>
<comment type="similarity">
    <text evidence="1">Belongs to the biotin--protein ligase family.</text>
</comment>
<dbReference type="PROSITE" id="PS51733">
    <property type="entry name" value="BPL_LPL_CATALYTIC"/>
    <property type="match status" value="1"/>
</dbReference>
<dbReference type="PANTHER" id="PTHR12835">
    <property type="entry name" value="BIOTIN PROTEIN LIGASE"/>
    <property type="match status" value="1"/>
</dbReference>
<keyword evidence="5" id="KW-1185">Reference proteome</keyword>
<feature type="domain" description="BPL/LPL catalytic" evidence="3">
    <location>
        <begin position="367"/>
        <end position="586"/>
    </location>
</feature>
<dbReference type="GO" id="GO:0004077">
    <property type="term" value="F:biotin--[biotin carboxyl-carrier protein] ligase activity"/>
    <property type="evidence" value="ECO:0007669"/>
    <property type="project" value="EnsemblFungi"/>
</dbReference>
<name>A0A1E3PA30_WICAA</name>
<proteinExistence type="inferred from homology"/>
<dbReference type="CDD" id="cd03144">
    <property type="entry name" value="GATase1_ScBLP_like"/>
    <property type="match status" value="1"/>
</dbReference>
<protein>
    <recommendedName>
        <fullName evidence="3">BPL/LPL catalytic domain-containing protein</fullName>
    </recommendedName>
</protein>
<dbReference type="InterPro" id="IPR003142">
    <property type="entry name" value="BPL_C"/>
</dbReference>
<dbReference type="InterPro" id="IPR004143">
    <property type="entry name" value="BPL_LPL_catalytic"/>
</dbReference>
<dbReference type="Gene3D" id="3.30.930.10">
    <property type="entry name" value="Bira Bifunctional Protein, Domain 2"/>
    <property type="match status" value="1"/>
</dbReference>
<keyword evidence="2" id="KW-0436">Ligase</keyword>
<dbReference type="GeneID" id="30201626"/>
<dbReference type="STRING" id="683960.A0A1E3PA30"/>
<evidence type="ECO:0000259" key="3">
    <source>
        <dbReference type="PROSITE" id="PS51733"/>
    </source>
</evidence>
<dbReference type="SUPFAM" id="SSF55681">
    <property type="entry name" value="Class II aaRS and biotin synthetases"/>
    <property type="match status" value="1"/>
</dbReference>
<evidence type="ECO:0000256" key="2">
    <source>
        <dbReference type="ARBA" id="ARBA00022598"/>
    </source>
</evidence>
<gene>
    <name evidence="4" type="ORF">WICANDRAFT_76431</name>
</gene>
<dbReference type="AlphaFoldDB" id="A0A1E3PA30"/>
<dbReference type="OrthoDB" id="10250105at2759"/>
<dbReference type="CDD" id="cd16442">
    <property type="entry name" value="BPL"/>
    <property type="match status" value="1"/>
</dbReference>
<dbReference type="PANTHER" id="PTHR12835:SF5">
    <property type="entry name" value="BIOTIN--PROTEIN LIGASE"/>
    <property type="match status" value="1"/>
</dbReference>
<evidence type="ECO:0000313" key="5">
    <source>
        <dbReference type="Proteomes" id="UP000094112"/>
    </source>
</evidence>
<accession>A0A1E3PA30</accession>
<organism evidence="4 5">
    <name type="scientific">Wickerhamomyces anomalus (strain ATCC 58044 / CBS 1984 / NCYC 433 / NRRL Y-366-8)</name>
    <name type="common">Yeast</name>
    <name type="synonym">Hansenula anomala</name>
    <dbReference type="NCBI Taxonomy" id="683960"/>
    <lineage>
        <taxon>Eukaryota</taxon>
        <taxon>Fungi</taxon>
        <taxon>Dikarya</taxon>
        <taxon>Ascomycota</taxon>
        <taxon>Saccharomycotina</taxon>
        <taxon>Saccharomycetes</taxon>
        <taxon>Phaffomycetales</taxon>
        <taxon>Wickerhamomycetaceae</taxon>
        <taxon>Wickerhamomyces</taxon>
    </lineage>
</organism>
<dbReference type="EMBL" id="KV454208">
    <property type="protein sequence ID" value="ODQ62251.1"/>
    <property type="molecule type" value="Genomic_DNA"/>
</dbReference>
<dbReference type="GO" id="GO:0005737">
    <property type="term" value="C:cytoplasm"/>
    <property type="evidence" value="ECO:0007669"/>
    <property type="project" value="TreeGrafter"/>
</dbReference>
<sequence length="668" mass="73753">MNVLVYSGPGTTPDSVKHCLESLRRFLSPYYAVVGVDSKILKKEPWPSKTSLLVFPGGADVPTCRELNGEANLIIKDYVRKGGKFLGFCAGGYYGSGRCEFAVGDPQLEVSGPRELKFFPGTARGPAFAGFKYGDESGARVARLSVNKDALNVDIDTCYNYYNGGGVFVDADKFDNVDVLATYTEPISVEAGSTAAAAIHVKVGKGSAILTGTHPEWVPEILKQDKDDEHYTQIINKLIETNESRQLFLRSCLQKFGLTVNENEIVRPRLTPITFSSPIAGQVSSIVKEIVDNVGLQGESNDLIKGNTDIIRLHQGEEPNSAHQLNKQEEFEDPDTAVKELYVFSDSLPDRRLTPYFDIKQYFRYLQEYYGSLTPGSAGATLLYGEVVTSTSSMLDKNFNILKNIPSGTVFAATVQVSGRGRGGNLWINPPGVVASSLVLDLPISYKHAPVVFVQYLTSLAVVEAVKTMGEGYEELPIRIKWPNDIYAIKPEYFGKKIDVNDIEPSYVKISGILVNTNVLKGNYKVIIGTGINLSNAAPTTSINSTISLLNEVRVKRGQSRLDPISPEQLVASYMYHMGTLFNKFKNEGFKSLLPLYYKHWLHSNQIVRLQDHGNARTRITGITDDWGMLIAEEVDRSDRPTGNKFQLQPDGNSFDMFKGLISKKSNV</sequence>
<dbReference type="Gene3D" id="3.40.50.880">
    <property type="match status" value="1"/>
</dbReference>
<dbReference type="Proteomes" id="UP000094112">
    <property type="component" value="Unassembled WGS sequence"/>
</dbReference>
<dbReference type="SUPFAM" id="SSF52317">
    <property type="entry name" value="Class I glutamine amidotransferase-like"/>
    <property type="match status" value="1"/>
</dbReference>
<reference evidence="4 5" key="1">
    <citation type="journal article" date="2016" name="Proc. Natl. Acad. Sci. U.S.A.">
        <title>Comparative genomics of biotechnologically important yeasts.</title>
        <authorList>
            <person name="Riley R."/>
            <person name="Haridas S."/>
            <person name="Wolfe K.H."/>
            <person name="Lopes M.R."/>
            <person name="Hittinger C.T."/>
            <person name="Goeker M."/>
            <person name="Salamov A.A."/>
            <person name="Wisecaver J.H."/>
            <person name="Long T.M."/>
            <person name="Calvey C.H."/>
            <person name="Aerts A.L."/>
            <person name="Barry K.W."/>
            <person name="Choi C."/>
            <person name="Clum A."/>
            <person name="Coughlan A.Y."/>
            <person name="Deshpande S."/>
            <person name="Douglass A.P."/>
            <person name="Hanson S.J."/>
            <person name="Klenk H.-P."/>
            <person name="LaButti K.M."/>
            <person name="Lapidus A."/>
            <person name="Lindquist E.A."/>
            <person name="Lipzen A.M."/>
            <person name="Meier-Kolthoff J.P."/>
            <person name="Ohm R.A."/>
            <person name="Otillar R.P."/>
            <person name="Pangilinan J.L."/>
            <person name="Peng Y."/>
            <person name="Rokas A."/>
            <person name="Rosa C.A."/>
            <person name="Scheuner C."/>
            <person name="Sibirny A.A."/>
            <person name="Slot J.C."/>
            <person name="Stielow J.B."/>
            <person name="Sun H."/>
            <person name="Kurtzman C.P."/>
            <person name="Blackwell M."/>
            <person name="Grigoriev I.V."/>
            <person name="Jeffries T.W."/>
        </authorList>
    </citation>
    <scope>NUCLEOTIDE SEQUENCE [LARGE SCALE GENOMIC DNA]</scope>
    <source>
        <strain evidence="5">ATCC 58044 / CBS 1984 / NCYC 433 / NRRL Y-366-8</strain>
    </source>
</reference>
<dbReference type="RefSeq" id="XP_019041458.1">
    <property type="nucleotide sequence ID" value="XM_019184380.1"/>
</dbReference>
<dbReference type="InterPro" id="IPR004408">
    <property type="entry name" value="Biotin_CoA_COase_ligase"/>
</dbReference>